<feature type="transmembrane region" description="Helical" evidence="5">
    <location>
        <begin position="111"/>
        <end position="136"/>
    </location>
</feature>
<dbReference type="EMBL" id="SHKW01000001">
    <property type="protein sequence ID" value="RZU41716.1"/>
    <property type="molecule type" value="Genomic_DNA"/>
</dbReference>
<dbReference type="GO" id="GO:0032259">
    <property type="term" value="P:methylation"/>
    <property type="evidence" value="ECO:0007669"/>
    <property type="project" value="UniProtKB-KW"/>
</dbReference>
<evidence type="ECO:0000256" key="4">
    <source>
        <dbReference type="ARBA" id="ARBA00023136"/>
    </source>
</evidence>
<evidence type="ECO:0000256" key="5">
    <source>
        <dbReference type="SAM" id="Phobius"/>
    </source>
</evidence>
<comment type="caution">
    <text evidence="6">The sequence shown here is derived from an EMBL/GenBank/DDBJ whole genome shotgun (WGS) entry which is preliminary data.</text>
</comment>
<dbReference type="GO" id="GO:0012505">
    <property type="term" value="C:endomembrane system"/>
    <property type="evidence" value="ECO:0007669"/>
    <property type="project" value="UniProtKB-SubCell"/>
</dbReference>
<evidence type="ECO:0000256" key="1">
    <source>
        <dbReference type="ARBA" id="ARBA00004127"/>
    </source>
</evidence>
<dbReference type="Proteomes" id="UP000292958">
    <property type="component" value="Unassembled WGS sequence"/>
</dbReference>
<gene>
    <name evidence="6" type="ORF">BDD14_3244</name>
</gene>
<evidence type="ECO:0000256" key="3">
    <source>
        <dbReference type="ARBA" id="ARBA00022989"/>
    </source>
</evidence>
<keyword evidence="7" id="KW-1185">Reference proteome</keyword>
<dbReference type="InterPro" id="IPR007318">
    <property type="entry name" value="Phopholipid_MeTrfase"/>
</dbReference>
<sequence length="245" mass="26913">MKATALEFRFRFLIHAVLYGLGFVVPWNKWLHLDTVRTWQWLASWPSRAGWLGFSASTVAVLVVGVLFALVAALLRTWGAAYLGSGVVQDAAMHGDRLVAAGPYRYMRNPLYLGTFLHTFALALLTMPSGALFMLVTIGVLELRLIGAEEAFLTEKLGEPYRAYCAVVPRIIPSLRPRLASSAVKPVWGVAVLGEIYMWGVAFSFAALGWMYNSILILQGVMVSLGLSLVMRALLPRQGAVQVGR</sequence>
<comment type="subcellular location">
    <subcellularLocation>
        <location evidence="1">Endomembrane system</location>
        <topology evidence="1">Multi-pass membrane protein</topology>
    </subcellularLocation>
</comment>
<evidence type="ECO:0000256" key="2">
    <source>
        <dbReference type="ARBA" id="ARBA00022692"/>
    </source>
</evidence>
<feature type="transmembrane region" description="Helical" evidence="5">
    <location>
        <begin position="12"/>
        <end position="31"/>
    </location>
</feature>
<keyword evidence="4 5" id="KW-0472">Membrane</keyword>
<dbReference type="RefSeq" id="WP_130419585.1">
    <property type="nucleotide sequence ID" value="NZ_SHKW01000001.1"/>
</dbReference>
<name>A0A4V2G4Q8_9BACT</name>
<dbReference type="Gene3D" id="1.20.120.1630">
    <property type="match status" value="1"/>
</dbReference>
<keyword evidence="6" id="KW-0808">Transferase</keyword>
<dbReference type="GO" id="GO:0008168">
    <property type="term" value="F:methyltransferase activity"/>
    <property type="evidence" value="ECO:0007669"/>
    <property type="project" value="UniProtKB-KW"/>
</dbReference>
<dbReference type="PANTHER" id="PTHR12714:SF9">
    <property type="entry name" value="PROTEIN-S-ISOPRENYLCYSTEINE O-METHYLTRANSFERASE"/>
    <property type="match status" value="1"/>
</dbReference>
<feature type="transmembrane region" description="Helical" evidence="5">
    <location>
        <begin position="215"/>
        <end position="235"/>
    </location>
</feature>
<dbReference type="Pfam" id="PF04191">
    <property type="entry name" value="PEMT"/>
    <property type="match status" value="1"/>
</dbReference>
<keyword evidence="3 5" id="KW-1133">Transmembrane helix</keyword>
<dbReference type="PANTHER" id="PTHR12714">
    <property type="entry name" value="PROTEIN-S ISOPRENYLCYSTEINE O-METHYLTRANSFERASE"/>
    <property type="match status" value="1"/>
</dbReference>
<protein>
    <submittedName>
        <fullName evidence="6">Phospholipid methyltransferase</fullName>
    </submittedName>
</protein>
<feature type="transmembrane region" description="Helical" evidence="5">
    <location>
        <begin position="51"/>
        <end position="75"/>
    </location>
</feature>
<evidence type="ECO:0000313" key="6">
    <source>
        <dbReference type="EMBL" id="RZU41716.1"/>
    </source>
</evidence>
<reference evidence="6 7" key="1">
    <citation type="submission" date="2019-02" db="EMBL/GenBank/DDBJ databases">
        <title>Genomic Encyclopedia of Archaeal and Bacterial Type Strains, Phase II (KMG-II): from individual species to whole genera.</title>
        <authorList>
            <person name="Goeker M."/>
        </authorList>
    </citation>
    <scope>NUCLEOTIDE SEQUENCE [LARGE SCALE GENOMIC DNA]</scope>
    <source>
        <strain evidence="6 7">DSM 18101</strain>
    </source>
</reference>
<feature type="transmembrane region" description="Helical" evidence="5">
    <location>
        <begin position="187"/>
        <end position="208"/>
    </location>
</feature>
<dbReference type="OrthoDB" id="5471300at2"/>
<organism evidence="6 7">
    <name type="scientific">Edaphobacter modestus</name>
    <dbReference type="NCBI Taxonomy" id="388466"/>
    <lineage>
        <taxon>Bacteria</taxon>
        <taxon>Pseudomonadati</taxon>
        <taxon>Acidobacteriota</taxon>
        <taxon>Terriglobia</taxon>
        <taxon>Terriglobales</taxon>
        <taxon>Acidobacteriaceae</taxon>
        <taxon>Edaphobacter</taxon>
    </lineage>
</organism>
<dbReference type="AlphaFoldDB" id="A0A4V2G4Q8"/>
<keyword evidence="6" id="KW-0489">Methyltransferase</keyword>
<proteinExistence type="predicted"/>
<accession>A0A4V2G4Q8</accession>
<keyword evidence="2 5" id="KW-0812">Transmembrane</keyword>
<evidence type="ECO:0000313" key="7">
    <source>
        <dbReference type="Proteomes" id="UP000292958"/>
    </source>
</evidence>